<dbReference type="Proteomes" id="UP001174934">
    <property type="component" value="Unassembled WGS sequence"/>
</dbReference>
<evidence type="ECO:0000313" key="3">
    <source>
        <dbReference type="EMBL" id="KAK0628408.1"/>
    </source>
</evidence>
<protein>
    <recommendedName>
        <fullName evidence="5">Secreted protein</fullName>
    </recommendedName>
</protein>
<evidence type="ECO:0008006" key="5">
    <source>
        <dbReference type="Google" id="ProtNLM"/>
    </source>
</evidence>
<feature type="compositionally biased region" description="Basic and acidic residues" evidence="1">
    <location>
        <begin position="66"/>
        <end position="75"/>
    </location>
</feature>
<gene>
    <name evidence="3" type="ORF">B0T17DRAFT_505084</name>
</gene>
<organism evidence="3 4">
    <name type="scientific">Bombardia bombarda</name>
    <dbReference type="NCBI Taxonomy" id="252184"/>
    <lineage>
        <taxon>Eukaryota</taxon>
        <taxon>Fungi</taxon>
        <taxon>Dikarya</taxon>
        <taxon>Ascomycota</taxon>
        <taxon>Pezizomycotina</taxon>
        <taxon>Sordariomycetes</taxon>
        <taxon>Sordariomycetidae</taxon>
        <taxon>Sordariales</taxon>
        <taxon>Lasiosphaeriaceae</taxon>
        <taxon>Bombardia</taxon>
    </lineage>
</organism>
<reference evidence="3" key="1">
    <citation type="submission" date="2023-06" db="EMBL/GenBank/DDBJ databases">
        <title>Genome-scale phylogeny and comparative genomics of the fungal order Sordariales.</title>
        <authorList>
            <consortium name="Lawrence Berkeley National Laboratory"/>
            <person name="Hensen N."/>
            <person name="Bonometti L."/>
            <person name="Westerberg I."/>
            <person name="Brannstrom I.O."/>
            <person name="Guillou S."/>
            <person name="Cros-Aarteil S."/>
            <person name="Calhoun S."/>
            <person name="Haridas S."/>
            <person name="Kuo A."/>
            <person name="Mondo S."/>
            <person name="Pangilinan J."/>
            <person name="Riley R."/>
            <person name="LaButti K."/>
            <person name="Andreopoulos B."/>
            <person name="Lipzen A."/>
            <person name="Chen C."/>
            <person name="Yanf M."/>
            <person name="Daum C."/>
            <person name="Ng V."/>
            <person name="Clum A."/>
            <person name="Steindorff A."/>
            <person name="Ohm R."/>
            <person name="Martin F."/>
            <person name="Silar P."/>
            <person name="Natvig D."/>
            <person name="Lalanne C."/>
            <person name="Gautier V."/>
            <person name="Ament-velasquez S.L."/>
            <person name="Kruys A."/>
            <person name="Hutchinson M.I."/>
            <person name="Powell A.J."/>
            <person name="Barry K."/>
            <person name="Miller A.N."/>
            <person name="Grigoriev I.V."/>
            <person name="Debuchy R."/>
            <person name="Gladieux P."/>
            <person name="Thoren M.H."/>
            <person name="Johannesson H."/>
        </authorList>
    </citation>
    <scope>NUCLEOTIDE SEQUENCE</scope>
    <source>
        <strain evidence="3">SMH3391-2</strain>
    </source>
</reference>
<name>A0AA39X6W2_9PEZI</name>
<accession>A0AA39X6W2</accession>
<feature type="signal peptide" evidence="2">
    <location>
        <begin position="1"/>
        <end position="19"/>
    </location>
</feature>
<proteinExistence type="predicted"/>
<evidence type="ECO:0000313" key="4">
    <source>
        <dbReference type="Proteomes" id="UP001174934"/>
    </source>
</evidence>
<feature type="region of interest" description="Disordered" evidence="1">
    <location>
        <begin position="61"/>
        <end position="85"/>
    </location>
</feature>
<evidence type="ECO:0000256" key="2">
    <source>
        <dbReference type="SAM" id="SignalP"/>
    </source>
</evidence>
<keyword evidence="4" id="KW-1185">Reference proteome</keyword>
<dbReference type="AlphaFoldDB" id="A0AA39X6W2"/>
<dbReference type="EMBL" id="JAULSR010000002">
    <property type="protein sequence ID" value="KAK0628408.1"/>
    <property type="molecule type" value="Genomic_DNA"/>
</dbReference>
<feature type="chain" id="PRO_5041379673" description="Secreted protein" evidence="2">
    <location>
        <begin position="20"/>
        <end position="154"/>
    </location>
</feature>
<comment type="caution">
    <text evidence="3">The sequence shown here is derived from an EMBL/GenBank/DDBJ whole genome shotgun (WGS) entry which is preliminary data.</text>
</comment>
<keyword evidence="2" id="KW-0732">Signal</keyword>
<evidence type="ECO:0000256" key="1">
    <source>
        <dbReference type="SAM" id="MobiDB-lite"/>
    </source>
</evidence>
<sequence length="154" mass="16243">MPYAMRCSLLHLLLAPSLGLGNSGGEGSAKPPDGVCGAVVKAQEKHQGQANQNPTFCGCDTPNLPRKKDTKEKRGYRGGGDGGMEVVAQSPTRVDHGLPATRGECVAQGQKDGKPTVTWARPPRLKGNRTILGLPSKYGKSELRAAPLSCHLCQ</sequence>